<dbReference type="RefSeq" id="XP_023625380.1">
    <property type="nucleotide sequence ID" value="XM_023769612.1"/>
</dbReference>
<feature type="transmembrane region" description="Helical" evidence="2">
    <location>
        <begin position="183"/>
        <end position="209"/>
    </location>
</feature>
<evidence type="ECO:0000313" key="4">
    <source>
        <dbReference type="Proteomes" id="UP000225277"/>
    </source>
</evidence>
<protein>
    <recommendedName>
        <fullName evidence="5">Hyphal anastamosis-8 protein</fullName>
    </recommendedName>
</protein>
<dbReference type="GeneID" id="35599511"/>
<keyword evidence="2" id="KW-0812">Transmembrane</keyword>
<feature type="region of interest" description="Disordered" evidence="1">
    <location>
        <begin position="1"/>
        <end position="40"/>
    </location>
</feature>
<keyword evidence="2" id="KW-0472">Membrane</keyword>
<dbReference type="PANTHER" id="PTHR42069:SF1">
    <property type="entry name" value="MARVEL DOMAIN-CONTAINING PROTEIN"/>
    <property type="match status" value="1"/>
</dbReference>
<proteinExistence type="predicted"/>
<evidence type="ECO:0008006" key="5">
    <source>
        <dbReference type="Google" id="ProtNLM"/>
    </source>
</evidence>
<dbReference type="EMBL" id="FJUY01000005">
    <property type="protein sequence ID" value="CZT18490.1"/>
    <property type="molecule type" value="Genomic_DNA"/>
</dbReference>
<dbReference type="STRING" id="112498.A0A2D3UZ51"/>
<dbReference type="OrthoDB" id="5420724at2759"/>
<accession>A0A2D3UZ51</accession>
<feature type="transmembrane region" description="Helical" evidence="2">
    <location>
        <begin position="330"/>
        <end position="357"/>
    </location>
</feature>
<dbReference type="AlphaFoldDB" id="A0A2D3UZ51"/>
<feature type="transmembrane region" description="Helical" evidence="2">
    <location>
        <begin position="229"/>
        <end position="253"/>
    </location>
</feature>
<feature type="transmembrane region" description="Helical" evidence="2">
    <location>
        <begin position="265"/>
        <end position="289"/>
    </location>
</feature>
<evidence type="ECO:0000256" key="1">
    <source>
        <dbReference type="SAM" id="MobiDB-lite"/>
    </source>
</evidence>
<name>A0A2D3UZ51_9PEZI</name>
<dbReference type="Proteomes" id="UP000225277">
    <property type="component" value="Unassembled WGS sequence"/>
</dbReference>
<keyword evidence="4" id="KW-1185">Reference proteome</keyword>
<keyword evidence="2" id="KW-1133">Transmembrane helix</keyword>
<gene>
    <name evidence="3" type="ORF">RCC_04335</name>
</gene>
<evidence type="ECO:0000313" key="3">
    <source>
        <dbReference type="EMBL" id="CZT18490.1"/>
    </source>
</evidence>
<sequence>MSDSHKPKIQYAVRARSASDDSTSSTSTSTTTPPNPRTRALSIVTTPSLKSPRAARFAEATAVNSPIEPSTTGKANFTSQPASRSYMAQPQVSDVGFGYVNKHESVEMPNTDYEPPLTAKSVSFPKTALKSAMKTPGAPPKNLEAMLSPTFREEHALEKHEQHTDKEQVKDLKIKTRVRVAKFLLRGVSFSCSLIVIGMLASTFAIFNATKALPPRNSLPPWAKGQQTWPQIMLLVIACISLAMCSFILFNYWRGGHKRAEKTAVYFTAFSVGVFIFTVIMWAIGAAVLQTSRTNGNNKDMWGWACVNNQRKSLFENEVDYELICRLQNWSLVCAIIEIVVEVIVIAVYGIVFYRFWTRRRLRKSMAARDRARSDLYLAQLRSQSAPNTPGGPMSPRDGGWRAPTTEYYAHGPSLEEGNGDVRYVDASQKAREPAAPFKLQAPPIRVTNATPKIQSMGFQPVTVTTRERERSRTPSPDVVVDQRSPLMAEAPREVRQEHFAAVAPGEQVYDSVPIPGAYEAPMSPGFEARGGGMNFPSR</sequence>
<feature type="compositionally biased region" description="Low complexity" evidence="1">
    <location>
        <begin position="20"/>
        <end position="32"/>
    </location>
</feature>
<reference evidence="3 4" key="1">
    <citation type="submission" date="2016-03" db="EMBL/GenBank/DDBJ databases">
        <authorList>
            <person name="Ploux O."/>
        </authorList>
    </citation>
    <scope>NUCLEOTIDE SEQUENCE [LARGE SCALE GENOMIC DNA]</scope>
    <source>
        <strain evidence="3 4">URUG2</strain>
    </source>
</reference>
<dbReference type="PANTHER" id="PTHR42069">
    <property type="entry name" value="HYPHAL ANASTAMOSIS-8 PROTEIN"/>
    <property type="match status" value="1"/>
</dbReference>
<evidence type="ECO:0000256" key="2">
    <source>
        <dbReference type="SAM" id="Phobius"/>
    </source>
</evidence>
<organism evidence="3 4">
    <name type="scientific">Ramularia collo-cygni</name>
    <dbReference type="NCBI Taxonomy" id="112498"/>
    <lineage>
        <taxon>Eukaryota</taxon>
        <taxon>Fungi</taxon>
        <taxon>Dikarya</taxon>
        <taxon>Ascomycota</taxon>
        <taxon>Pezizomycotina</taxon>
        <taxon>Dothideomycetes</taxon>
        <taxon>Dothideomycetidae</taxon>
        <taxon>Mycosphaerellales</taxon>
        <taxon>Mycosphaerellaceae</taxon>
        <taxon>Ramularia</taxon>
    </lineage>
</organism>